<dbReference type="AlphaFoldDB" id="A0A8H7C0K3"/>
<proteinExistence type="predicted"/>
<dbReference type="PANTHER" id="PTHR32123">
    <property type="entry name" value="BICD FAMILY-LIKE CARGO ADAPTER"/>
    <property type="match status" value="1"/>
</dbReference>
<feature type="region of interest" description="Disordered" evidence="3">
    <location>
        <begin position="360"/>
        <end position="400"/>
    </location>
</feature>
<gene>
    <name evidence="5" type="ORF">EC973_007720</name>
</gene>
<keyword evidence="4" id="KW-1133">Transmembrane helix</keyword>
<name>A0A8H7C0K3_9FUNG</name>
<feature type="region of interest" description="Disordered" evidence="3">
    <location>
        <begin position="1"/>
        <end position="40"/>
    </location>
</feature>
<evidence type="ECO:0000256" key="3">
    <source>
        <dbReference type="SAM" id="MobiDB-lite"/>
    </source>
</evidence>
<protein>
    <submittedName>
        <fullName evidence="5">Uncharacterized protein</fullName>
    </submittedName>
</protein>
<comment type="caution">
    <text evidence="5">The sequence shown here is derived from an EMBL/GenBank/DDBJ whole genome shotgun (WGS) entry which is preliminary data.</text>
</comment>
<reference evidence="5" key="1">
    <citation type="submission" date="2020-01" db="EMBL/GenBank/DDBJ databases">
        <title>Genome Sequencing of Three Apophysomyces-Like Fungal Strains Confirms a Novel Fungal Genus in the Mucoromycota with divergent Burkholderia-like Endosymbiotic Bacteria.</title>
        <authorList>
            <person name="Stajich J.E."/>
            <person name="Macias A.M."/>
            <person name="Carter-House D."/>
            <person name="Lovett B."/>
            <person name="Kasson L.R."/>
            <person name="Berry K."/>
            <person name="Grigoriev I."/>
            <person name="Chang Y."/>
            <person name="Spatafora J."/>
            <person name="Kasson M.T."/>
        </authorList>
    </citation>
    <scope>NUCLEOTIDE SEQUENCE</scope>
    <source>
        <strain evidence="5">NRRL A-21654</strain>
    </source>
</reference>
<keyword evidence="4" id="KW-0472">Membrane</keyword>
<keyword evidence="6" id="KW-1185">Reference proteome</keyword>
<dbReference type="InterPro" id="IPR051149">
    <property type="entry name" value="Spindly/BICDR_Dynein_Adapter"/>
</dbReference>
<dbReference type="PANTHER" id="PTHR32123:SF9">
    <property type="entry name" value="PROTEIN SPINDLY"/>
    <property type="match status" value="1"/>
</dbReference>
<dbReference type="EMBL" id="JABAYA010000006">
    <property type="protein sequence ID" value="KAF7731889.1"/>
    <property type="molecule type" value="Genomic_DNA"/>
</dbReference>
<feature type="coiled-coil region" evidence="2">
    <location>
        <begin position="155"/>
        <end position="276"/>
    </location>
</feature>
<evidence type="ECO:0000313" key="5">
    <source>
        <dbReference type="EMBL" id="KAF7731889.1"/>
    </source>
</evidence>
<sequence>MHRRKIPTLLHSTTASQAPPLSNASLPLPGPPSPSLSTTSRMSSFSWMAEKSASELIPMLKNAYTTLKDREKDLMQAAIYGQNLLENNKELKSSYENLLQQVSLPLPTPSSSLVTVCEPIPDEEDSGVDSVHESDNDNYRDMRLIPSRGTREALVEELDRKNMELSKRLETLTTEQGAADRAHLKKVRKLQAEIDVLRSSLEAATSKIEELEEVTERQRMVMTIVEDDGKNEKVVEDLLATVNKLEAENSKIIQSKAALEQKLAETLKDLRNLKAEFERFQFTQKDHEELQKAYNRQFQHIAELNESLEEHRVLLQELKERGVNLHSTRSTPAPSAYNDKGGDTFRHTLLGELENEWIKRNQPAQSPPPMATSKSTPVPRITSPSLSVSERSSRSMTSFSDRAEKSFPAIHHLPITESELMERALSKISAIDKSLLDEALSLISRMEEEHQAEKVAYVLAEGNQGLSLYDDSVLPSYGLYPKPVASVTLATGIVASTKQVGRFRTMLNYMVGLIWRWCRFALILILAVIISLWQGPDKVF</sequence>
<dbReference type="Proteomes" id="UP000605846">
    <property type="component" value="Unassembled WGS sequence"/>
</dbReference>
<accession>A0A8H7C0K3</accession>
<keyword evidence="1 2" id="KW-0175">Coiled coil</keyword>
<dbReference type="OrthoDB" id="9451547at2759"/>
<evidence type="ECO:0000256" key="4">
    <source>
        <dbReference type="SAM" id="Phobius"/>
    </source>
</evidence>
<feature type="compositionally biased region" description="Low complexity" evidence="3">
    <location>
        <begin position="383"/>
        <end position="400"/>
    </location>
</feature>
<evidence type="ECO:0000256" key="2">
    <source>
        <dbReference type="SAM" id="Coils"/>
    </source>
</evidence>
<evidence type="ECO:0000256" key="1">
    <source>
        <dbReference type="ARBA" id="ARBA00023054"/>
    </source>
</evidence>
<feature type="transmembrane region" description="Helical" evidence="4">
    <location>
        <begin position="514"/>
        <end position="533"/>
    </location>
</feature>
<organism evidence="5 6">
    <name type="scientific">Apophysomyces ossiformis</name>
    <dbReference type="NCBI Taxonomy" id="679940"/>
    <lineage>
        <taxon>Eukaryota</taxon>
        <taxon>Fungi</taxon>
        <taxon>Fungi incertae sedis</taxon>
        <taxon>Mucoromycota</taxon>
        <taxon>Mucoromycotina</taxon>
        <taxon>Mucoromycetes</taxon>
        <taxon>Mucorales</taxon>
        <taxon>Mucorineae</taxon>
        <taxon>Mucoraceae</taxon>
        <taxon>Apophysomyces</taxon>
    </lineage>
</organism>
<evidence type="ECO:0000313" key="6">
    <source>
        <dbReference type="Proteomes" id="UP000605846"/>
    </source>
</evidence>
<feature type="compositionally biased region" description="Low complexity" evidence="3">
    <location>
        <begin position="16"/>
        <end position="27"/>
    </location>
</feature>
<keyword evidence="4" id="KW-0812">Transmembrane</keyword>